<dbReference type="GO" id="GO:0016787">
    <property type="term" value="F:hydrolase activity"/>
    <property type="evidence" value="ECO:0007669"/>
    <property type="project" value="UniProtKB-KW"/>
</dbReference>
<dbReference type="InterPro" id="IPR023534">
    <property type="entry name" value="Rof/RNase_P-like"/>
</dbReference>
<dbReference type="InterPro" id="IPR002730">
    <property type="entry name" value="Rpp29/RNP1"/>
</dbReference>
<dbReference type="InterPro" id="IPR036980">
    <property type="entry name" value="RNase_P/MRP_Rpp29_sf"/>
</dbReference>
<dbReference type="GO" id="GO:0003723">
    <property type="term" value="F:RNA binding"/>
    <property type="evidence" value="ECO:0007669"/>
    <property type="project" value="InterPro"/>
</dbReference>
<dbReference type="GO" id="GO:0030677">
    <property type="term" value="C:ribonuclease P complex"/>
    <property type="evidence" value="ECO:0007669"/>
    <property type="project" value="InterPro"/>
</dbReference>
<name>X1VE79_9ZZZZ</name>
<dbReference type="AlphaFoldDB" id="X1VE79"/>
<dbReference type="HAMAP" id="MF_00754">
    <property type="entry name" value="RNase_P_1"/>
    <property type="match status" value="1"/>
</dbReference>
<evidence type="ECO:0000256" key="5">
    <source>
        <dbReference type="ARBA" id="ARBA00022801"/>
    </source>
</evidence>
<dbReference type="SUPFAM" id="SSF101744">
    <property type="entry name" value="Rof/RNase P subunit-like"/>
    <property type="match status" value="1"/>
</dbReference>
<accession>X1VE79</accession>
<evidence type="ECO:0000256" key="1">
    <source>
        <dbReference type="ARBA" id="ARBA00022490"/>
    </source>
</evidence>
<keyword evidence="3" id="KW-0540">Nuclease</keyword>
<evidence type="ECO:0000313" key="6">
    <source>
        <dbReference type="EMBL" id="GAJ15977.1"/>
    </source>
</evidence>
<evidence type="ECO:0000256" key="4">
    <source>
        <dbReference type="ARBA" id="ARBA00022759"/>
    </source>
</evidence>
<dbReference type="Gene3D" id="2.30.30.210">
    <property type="entry name" value="Ribonuclease P/MRP, subunit p29"/>
    <property type="match status" value="1"/>
</dbReference>
<keyword evidence="2" id="KW-0819">tRNA processing</keyword>
<feature type="non-terminal residue" evidence="6">
    <location>
        <position position="90"/>
    </location>
</feature>
<reference evidence="6" key="1">
    <citation type="journal article" date="2014" name="Front. Microbiol.">
        <title>High frequency of phylogenetically diverse reductive dehalogenase-homologous genes in deep subseafloor sedimentary metagenomes.</title>
        <authorList>
            <person name="Kawai M."/>
            <person name="Futagami T."/>
            <person name="Toyoda A."/>
            <person name="Takaki Y."/>
            <person name="Nishi S."/>
            <person name="Hori S."/>
            <person name="Arai W."/>
            <person name="Tsubouchi T."/>
            <person name="Morono Y."/>
            <person name="Uchiyama I."/>
            <person name="Ito T."/>
            <person name="Fujiyama A."/>
            <person name="Inagaki F."/>
            <person name="Takami H."/>
        </authorList>
    </citation>
    <scope>NUCLEOTIDE SEQUENCE</scope>
    <source>
        <strain evidence="6">Expedition CK06-06</strain>
    </source>
</reference>
<keyword evidence="5" id="KW-0378">Hydrolase</keyword>
<dbReference type="Pfam" id="PF01868">
    <property type="entry name" value="RNase_P-MRP_p29"/>
    <property type="match status" value="1"/>
</dbReference>
<dbReference type="GO" id="GO:0001682">
    <property type="term" value="P:tRNA 5'-leader removal"/>
    <property type="evidence" value="ECO:0007669"/>
    <property type="project" value="InterPro"/>
</dbReference>
<gene>
    <name evidence="6" type="ORF">S12H4_44644</name>
</gene>
<evidence type="ECO:0000256" key="2">
    <source>
        <dbReference type="ARBA" id="ARBA00022694"/>
    </source>
</evidence>
<dbReference type="GO" id="GO:0004519">
    <property type="term" value="F:endonuclease activity"/>
    <property type="evidence" value="ECO:0007669"/>
    <property type="project" value="UniProtKB-KW"/>
</dbReference>
<keyword evidence="4" id="KW-0255">Endonuclease</keyword>
<comment type="caution">
    <text evidence="6">The sequence shown here is derived from an EMBL/GenBank/DDBJ whole genome shotgun (WGS) entry which is preliminary data.</text>
</comment>
<dbReference type="EMBL" id="BARW01027527">
    <property type="protein sequence ID" value="GAJ15977.1"/>
    <property type="molecule type" value="Genomic_DNA"/>
</dbReference>
<dbReference type="InterPro" id="IPR023538">
    <property type="entry name" value="RNP1"/>
</dbReference>
<evidence type="ECO:0000256" key="3">
    <source>
        <dbReference type="ARBA" id="ARBA00022722"/>
    </source>
</evidence>
<sequence length="90" mass="10444">MISPKYLIYHDLIGFRAQAKLKSKPTHSKFMDVGVVIDDTQNMLISEKNNEIKKFIKKDYIFRFTLDNGMLEVNGSKIIGIPENRLRSLK</sequence>
<keyword evidence="1" id="KW-0963">Cytoplasm</keyword>
<protein>
    <submittedName>
        <fullName evidence="6">Uncharacterized protein</fullName>
    </submittedName>
</protein>
<proteinExistence type="inferred from homology"/>
<organism evidence="6">
    <name type="scientific">marine sediment metagenome</name>
    <dbReference type="NCBI Taxonomy" id="412755"/>
    <lineage>
        <taxon>unclassified sequences</taxon>
        <taxon>metagenomes</taxon>
        <taxon>ecological metagenomes</taxon>
    </lineage>
</organism>